<dbReference type="InterPro" id="IPR004033">
    <property type="entry name" value="UbiE/COQ5_MeTrFase"/>
</dbReference>
<feature type="binding site" evidence="4">
    <location>
        <position position="81"/>
    </location>
    <ligand>
        <name>S-adenosyl-L-methionine</name>
        <dbReference type="ChEBI" id="CHEBI:59789"/>
    </ligand>
</feature>
<evidence type="ECO:0000256" key="1">
    <source>
        <dbReference type="ARBA" id="ARBA00022603"/>
    </source>
</evidence>
<evidence type="ECO:0000313" key="6">
    <source>
        <dbReference type="Proteomes" id="UP000178606"/>
    </source>
</evidence>
<comment type="similarity">
    <text evidence="4">Belongs to the class I-like SAM-binding methyltransferase superfamily. MenG/UbiE family.</text>
</comment>
<feature type="binding site" evidence="4">
    <location>
        <position position="62"/>
    </location>
    <ligand>
        <name>S-adenosyl-L-methionine</name>
        <dbReference type="ChEBI" id="CHEBI:59789"/>
    </ligand>
</feature>
<comment type="function">
    <text evidence="4">Methyltransferase required for the conversion of demethylmenaquinol (DMKH2) to menaquinol (MKH2).</text>
</comment>
<dbReference type="PROSITE" id="PS51608">
    <property type="entry name" value="SAM_MT_UBIE"/>
    <property type="match status" value="1"/>
</dbReference>
<comment type="caution">
    <text evidence="4">Lacks conserved residue(s) required for the propagation of feature annotation.</text>
</comment>
<keyword evidence="4" id="KW-0474">Menaquinone biosynthesis</keyword>
<dbReference type="PANTHER" id="PTHR43591:SF24">
    <property type="entry name" value="2-METHOXY-6-POLYPRENYL-1,4-BENZOQUINOL METHYLASE, MITOCHONDRIAL"/>
    <property type="match status" value="1"/>
</dbReference>
<dbReference type="PROSITE" id="PS01183">
    <property type="entry name" value="UBIE_1"/>
    <property type="match status" value="1"/>
</dbReference>
<comment type="catalytic activity">
    <reaction evidence="4">
        <text>a 2-demethylmenaquinol + S-adenosyl-L-methionine = a menaquinol + S-adenosyl-L-homocysteine + H(+)</text>
        <dbReference type="Rhea" id="RHEA:42640"/>
        <dbReference type="Rhea" id="RHEA-COMP:9539"/>
        <dbReference type="Rhea" id="RHEA-COMP:9563"/>
        <dbReference type="ChEBI" id="CHEBI:15378"/>
        <dbReference type="ChEBI" id="CHEBI:18151"/>
        <dbReference type="ChEBI" id="CHEBI:55437"/>
        <dbReference type="ChEBI" id="CHEBI:57856"/>
        <dbReference type="ChEBI" id="CHEBI:59789"/>
        <dbReference type="EC" id="2.1.1.163"/>
    </reaction>
</comment>
<keyword evidence="3 4" id="KW-0949">S-adenosyl-L-methionine</keyword>
<reference evidence="5 6" key="1">
    <citation type="journal article" date="2016" name="Nat. Commun.">
        <title>Thousands of microbial genomes shed light on interconnected biogeochemical processes in an aquifer system.</title>
        <authorList>
            <person name="Anantharaman K."/>
            <person name="Brown C.T."/>
            <person name="Hug L.A."/>
            <person name="Sharon I."/>
            <person name="Castelle C.J."/>
            <person name="Probst A.J."/>
            <person name="Thomas B.C."/>
            <person name="Singh A."/>
            <person name="Wilkins M.J."/>
            <person name="Karaoz U."/>
            <person name="Brodie E.L."/>
            <person name="Williams K.H."/>
            <person name="Hubbard S.S."/>
            <person name="Banfield J.F."/>
        </authorList>
    </citation>
    <scope>NUCLEOTIDE SEQUENCE [LARGE SCALE GENOMIC DNA]</scope>
    <source>
        <strain evidence="6">RIFCSPLOWO2_12_FULL_64_10</strain>
    </source>
</reference>
<dbReference type="PROSITE" id="PS01184">
    <property type="entry name" value="UBIE_2"/>
    <property type="match status" value="1"/>
</dbReference>
<dbReference type="Proteomes" id="UP000178606">
    <property type="component" value="Unassembled WGS sequence"/>
</dbReference>
<dbReference type="GO" id="GO:0043770">
    <property type="term" value="F:demethylmenaquinone methyltransferase activity"/>
    <property type="evidence" value="ECO:0007669"/>
    <property type="project" value="UniProtKB-UniRule"/>
</dbReference>
<dbReference type="PANTHER" id="PTHR43591">
    <property type="entry name" value="METHYLTRANSFERASE"/>
    <property type="match status" value="1"/>
</dbReference>
<evidence type="ECO:0000256" key="4">
    <source>
        <dbReference type="HAMAP-Rule" id="MF_01813"/>
    </source>
</evidence>
<evidence type="ECO:0000256" key="3">
    <source>
        <dbReference type="ARBA" id="ARBA00022691"/>
    </source>
</evidence>
<dbReference type="InterPro" id="IPR023576">
    <property type="entry name" value="UbiE/COQ5_MeTrFase_CS"/>
</dbReference>
<dbReference type="HAMAP" id="MF_01813">
    <property type="entry name" value="MenG_UbiE_methyltr"/>
    <property type="match status" value="1"/>
</dbReference>
<gene>
    <name evidence="4" type="primary">menG</name>
    <name evidence="5" type="ORF">A3F84_08920</name>
</gene>
<dbReference type="NCBIfam" id="NF001244">
    <property type="entry name" value="PRK00216.1-5"/>
    <property type="match status" value="1"/>
</dbReference>
<name>A0A1F6CLJ3_HANXR</name>
<evidence type="ECO:0000256" key="2">
    <source>
        <dbReference type="ARBA" id="ARBA00022679"/>
    </source>
</evidence>
<dbReference type="EC" id="2.1.1.163" evidence="4"/>
<dbReference type="EMBL" id="MFKF01000218">
    <property type="protein sequence ID" value="OGG49938.1"/>
    <property type="molecule type" value="Genomic_DNA"/>
</dbReference>
<comment type="pathway">
    <text evidence="4">Quinol/quinone metabolism; menaquinone biosynthesis; menaquinol from 1,4-dihydroxy-2-naphthoate: step 2/2.</text>
</comment>
<dbReference type="CDD" id="cd02440">
    <property type="entry name" value="AdoMet_MTases"/>
    <property type="match status" value="1"/>
</dbReference>
<dbReference type="GO" id="GO:0009234">
    <property type="term" value="P:menaquinone biosynthetic process"/>
    <property type="evidence" value="ECO:0007669"/>
    <property type="project" value="UniProtKB-UniRule"/>
</dbReference>
<dbReference type="InterPro" id="IPR029063">
    <property type="entry name" value="SAM-dependent_MTases_sf"/>
</dbReference>
<accession>A0A1F6CLJ3</accession>
<sequence>MTVPDAEARRDFVRRMFDRIAHRYDLLNHLLSAGTDVRWRRRAVRLLDPQPGWRILDLATGTGDFAFEAASRGSVRVTGVDLSVPMLRVGCEKRSGRAVDLLCGDAEGLPFRDGTFDGVTIGFGIRNVARLDVGLREMGRVLRRGGRAVILEFSKPRAPVLSHLYMFYFKNLLPRIGAFVSGDKMAYTYLYESVVRFPEGQGFLAAMERAGFRDVRERRLTFGIATVYVGEK</sequence>
<proteinExistence type="inferred from homology"/>
<dbReference type="GO" id="GO:0032259">
    <property type="term" value="P:methylation"/>
    <property type="evidence" value="ECO:0007669"/>
    <property type="project" value="UniProtKB-KW"/>
</dbReference>
<dbReference type="SUPFAM" id="SSF53335">
    <property type="entry name" value="S-adenosyl-L-methionine-dependent methyltransferases"/>
    <property type="match status" value="1"/>
</dbReference>
<dbReference type="NCBIfam" id="TIGR01934">
    <property type="entry name" value="MenG_MenH_UbiE"/>
    <property type="match status" value="1"/>
</dbReference>
<dbReference type="Pfam" id="PF01209">
    <property type="entry name" value="Ubie_methyltran"/>
    <property type="match status" value="1"/>
</dbReference>
<dbReference type="AlphaFoldDB" id="A0A1F6CLJ3"/>
<keyword evidence="1 4" id="KW-0489">Methyltransferase</keyword>
<feature type="binding site" evidence="4">
    <location>
        <begin position="105"/>
        <end position="106"/>
    </location>
    <ligand>
        <name>S-adenosyl-L-methionine</name>
        <dbReference type="ChEBI" id="CHEBI:59789"/>
    </ligand>
</feature>
<dbReference type="Gene3D" id="3.40.50.150">
    <property type="entry name" value="Vaccinia Virus protein VP39"/>
    <property type="match status" value="1"/>
</dbReference>
<dbReference type="UniPathway" id="UPA00079">
    <property type="reaction ID" value="UER00169"/>
</dbReference>
<keyword evidence="2 4" id="KW-0808">Transferase</keyword>
<evidence type="ECO:0000313" key="5">
    <source>
        <dbReference type="EMBL" id="OGG49938.1"/>
    </source>
</evidence>
<comment type="caution">
    <text evidence="5">The sequence shown here is derived from an EMBL/GenBank/DDBJ whole genome shotgun (WGS) entry which is preliminary data.</text>
</comment>
<organism evidence="5 6">
    <name type="scientific">Handelsmanbacteria sp. (strain RIFCSPLOWO2_12_FULL_64_10)</name>
    <dbReference type="NCBI Taxonomy" id="1817868"/>
    <lineage>
        <taxon>Bacteria</taxon>
        <taxon>Candidatus Handelsmaniibacteriota</taxon>
    </lineage>
</organism>
<protein>
    <recommendedName>
        <fullName evidence="4">Demethylmenaquinone methyltransferase</fullName>
        <ecNumber evidence="4">2.1.1.163</ecNumber>
    </recommendedName>
</protein>